<evidence type="ECO:0000313" key="2">
    <source>
        <dbReference type="Proteomes" id="UP000515871"/>
    </source>
</evidence>
<accession>A0ABX6SV05</accession>
<protein>
    <submittedName>
        <fullName evidence="1">Uncharacterized protein</fullName>
    </submittedName>
</protein>
<reference evidence="1 2" key="1">
    <citation type="submission" date="2020-08" db="EMBL/GenBank/DDBJ databases">
        <title>Novel species in genus Aeromicrobium.</title>
        <authorList>
            <person name="Zhang G."/>
        </authorList>
    </citation>
    <scope>NUCLEOTIDE SEQUENCE [LARGE SCALE GENOMIC DNA]</scope>
    <source>
        <strain evidence="2">zg-629</strain>
    </source>
</reference>
<name>A0ABX6SV05_9ACTN</name>
<organism evidence="1 2">
    <name type="scientific">Aeromicrobium senzhongii</name>
    <dbReference type="NCBI Taxonomy" id="2663859"/>
    <lineage>
        <taxon>Bacteria</taxon>
        <taxon>Bacillati</taxon>
        <taxon>Actinomycetota</taxon>
        <taxon>Actinomycetes</taxon>
        <taxon>Propionibacteriales</taxon>
        <taxon>Nocardioidaceae</taxon>
        <taxon>Aeromicrobium</taxon>
    </lineage>
</organism>
<evidence type="ECO:0000313" key="1">
    <source>
        <dbReference type="EMBL" id="QNL94948.1"/>
    </source>
</evidence>
<proteinExistence type="predicted"/>
<dbReference type="EMBL" id="CP060587">
    <property type="protein sequence ID" value="QNL94948.1"/>
    <property type="molecule type" value="Genomic_DNA"/>
</dbReference>
<sequence length="105" mass="11225">MTTPVTTCPWWCTDHRTGATAEDEQHARTFPAPGGAWVVILLGALPADRPELAYAAESYARSPDQGRAFAAALRDAADLFEQVVAEWHRRDGSAGGDGVSACRTP</sequence>
<keyword evidence="2" id="KW-1185">Reference proteome</keyword>
<dbReference type="RefSeq" id="WP_154595741.1">
    <property type="nucleotide sequence ID" value="NZ_CP060587.1"/>
</dbReference>
<gene>
    <name evidence="1" type="ORF">H9L21_03050</name>
</gene>
<dbReference type="Proteomes" id="UP000515871">
    <property type="component" value="Chromosome"/>
</dbReference>